<dbReference type="AlphaFoldDB" id="A0A059BQY5"/>
<gene>
    <name evidence="1" type="ORF">EUGRSUZ_F02204</name>
</gene>
<dbReference type="EMBL" id="KK198758">
    <property type="protein sequence ID" value="KCW68592.1"/>
    <property type="molecule type" value="Genomic_DNA"/>
</dbReference>
<name>A0A059BQY5_EUCGR</name>
<organism evidence="1">
    <name type="scientific">Eucalyptus grandis</name>
    <name type="common">Flooded gum</name>
    <dbReference type="NCBI Taxonomy" id="71139"/>
    <lineage>
        <taxon>Eukaryota</taxon>
        <taxon>Viridiplantae</taxon>
        <taxon>Streptophyta</taxon>
        <taxon>Embryophyta</taxon>
        <taxon>Tracheophyta</taxon>
        <taxon>Spermatophyta</taxon>
        <taxon>Magnoliopsida</taxon>
        <taxon>eudicotyledons</taxon>
        <taxon>Gunneridae</taxon>
        <taxon>Pentapetalae</taxon>
        <taxon>rosids</taxon>
        <taxon>malvids</taxon>
        <taxon>Myrtales</taxon>
        <taxon>Myrtaceae</taxon>
        <taxon>Myrtoideae</taxon>
        <taxon>Eucalypteae</taxon>
        <taxon>Eucalyptus</taxon>
    </lineage>
</organism>
<dbReference type="InParanoid" id="A0A059BQY5"/>
<accession>A0A059BQY5</accession>
<proteinExistence type="predicted"/>
<evidence type="ECO:0000313" key="1">
    <source>
        <dbReference type="EMBL" id="KCW68592.1"/>
    </source>
</evidence>
<protein>
    <submittedName>
        <fullName evidence="1">Uncharacterized protein</fullName>
    </submittedName>
</protein>
<sequence>MITISLILSRSFITSAPILLSKSVDILVVAAFAAATISAQANFDMFLWTSPFRQVSQLITNLSIHHKLYEATFL</sequence>
<dbReference type="Gramene" id="KCW68592">
    <property type="protein sequence ID" value="KCW68592"/>
    <property type="gene ID" value="EUGRSUZ_F02204"/>
</dbReference>
<reference evidence="1" key="1">
    <citation type="submission" date="2013-07" db="EMBL/GenBank/DDBJ databases">
        <title>The genome of Eucalyptus grandis.</title>
        <authorList>
            <person name="Schmutz J."/>
            <person name="Hayes R."/>
            <person name="Myburg A."/>
            <person name="Tuskan G."/>
            <person name="Grattapaglia D."/>
            <person name="Rokhsar D.S."/>
        </authorList>
    </citation>
    <scope>NUCLEOTIDE SEQUENCE</scope>
    <source>
        <tissue evidence="1">Leaf extractions</tissue>
    </source>
</reference>